<accession>A0A5D9C7L5</accession>
<feature type="signal peptide" evidence="2">
    <location>
        <begin position="1"/>
        <end position="22"/>
    </location>
</feature>
<dbReference type="GO" id="GO:0008483">
    <property type="term" value="F:transaminase activity"/>
    <property type="evidence" value="ECO:0007669"/>
    <property type="project" value="UniProtKB-KW"/>
</dbReference>
<dbReference type="PROSITE" id="PS51318">
    <property type="entry name" value="TAT"/>
    <property type="match status" value="1"/>
</dbReference>
<dbReference type="SUPFAM" id="SSF53383">
    <property type="entry name" value="PLP-dependent transferases"/>
    <property type="match status" value="1"/>
</dbReference>
<name>A0A5D9C7L5_9SPHN</name>
<evidence type="ECO:0000313" key="5">
    <source>
        <dbReference type="Proteomes" id="UP000322077"/>
    </source>
</evidence>
<dbReference type="PANTHER" id="PTHR43092">
    <property type="entry name" value="L-CYSTEINE DESULFHYDRASE"/>
    <property type="match status" value="1"/>
</dbReference>
<dbReference type="InterPro" id="IPR015424">
    <property type="entry name" value="PyrdxlP-dep_Trfase"/>
</dbReference>
<dbReference type="InterPro" id="IPR015422">
    <property type="entry name" value="PyrdxlP-dep_Trfase_small"/>
</dbReference>
<feature type="domain" description="Aminotransferase class V" evidence="3">
    <location>
        <begin position="72"/>
        <end position="376"/>
    </location>
</feature>
<keyword evidence="5" id="KW-1185">Reference proteome</keyword>
<evidence type="ECO:0000256" key="2">
    <source>
        <dbReference type="SAM" id="SignalP"/>
    </source>
</evidence>
<comment type="caution">
    <text evidence="4">The sequence shown here is derived from an EMBL/GenBank/DDBJ whole genome shotgun (WGS) entry which is preliminary data.</text>
</comment>
<protein>
    <submittedName>
        <fullName evidence="4">Aminotransferase class V-fold PLP-dependent enzyme</fullName>
    </submittedName>
</protein>
<dbReference type="InterPro" id="IPR015421">
    <property type="entry name" value="PyrdxlP-dep_Trfase_major"/>
</dbReference>
<gene>
    <name evidence="4" type="ORF">FYJ91_09985</name>
</gene>
<keyword evidence="4" id="KW-0032">Aminotransferase</keyword>
<reference evidence="4 5" key="1">
    <citation type="submission" date="2019-08" db="EMBL/GenBank/DDBJ databases">
        <authorList>
            <person name="Wang G."/>
            <person name="Xu Z."/>
        </authorList>
    </citation>
    <scope>NUCLEOTIDE SEQUENCE [LARGE SCALE GENOMIC DNA]</scope>
    <source>
        <strain evidence="4 5">ZX</strain>
    </source>
</reference>
<keyword evidence="2" id="KW-0732">Signal</keyword>
<keyword evidence="4" id="KW-0808">Transferase</keyword>
<dbReference type="EMBL" id="VTOU01000002">
    <property type="protein sequence ID" value="TZG27868.1"/>
    <property type="molecule type" value="Genomic_DNA"/>
</dbReference>
<sequence length="422" mass="45335">MTVSRRTFLAASAAASAVPAIAETLMAPTGVSPEKLAADEAWWAQVAKLYDTPPPGIVQLEAGHFGAMQTKVREAYEARTDKVNRETTLYTRGPANAEMRAVRTQVAALLKVDPAEIAFTRGGSESMAVLIGGYNKLKPGDAVLYADLDYDAMQTGMDSLARLRGVRVVKINLPEPATAQSLVDAYEAALKADPKIRMMLLTQLSHRTGLVPPVKAIVAMAKAHNVDVLLDVGHALGQLDFSLKELGVEFAGINLHKWIAAPLGVGVVYIGKDRIRDIDPSLLEAPSDRIDARIHTGTVNFAGILTVPDAIAAHQRIGIAAKAARLRHLRDLWVKPLRGVKGIEILTPDDPALHGGITSFRLTGRTSIEANRALRQALFDLHRIFTIERDGPAKGCCVRVSPSFTNSAADMAKLVTALKAMA</sequence>
<evidence type="ECO:0000313" key="4">
    <source>
        <dbReference type="EMBL" id="TZG27868.1"/>
    </source>
</evidence>
<dbReference type="Gene3D" id="3.90.1150.10">
    <property type="entry name" value="Aspartate Aminotransferase, domain 1"/>
    <property type="match status" value="1"/>
</dbReference>
<dbReference type="InterPro" id="IPR000192">
    <property type="entry name" value="Aminotrans_V_dom"/>
</dbReference>
<dbReference type="Gene3D" id="3.40.640.10">
    <property type="entry name" value="Type I PLP-dependent aspartate aminotransferase-like (Major domain)"/>
    <property type="match status" value="1"/>
</dbReference>
<feature type="chain" id="PRO_5022733519" evidence="2">
    <location>
        <begin position="23"/>
        <end position="422"/>
    </location>
</feature>
<dbReference type="PANTHER" id="PTHR43092:SF6">
    <property type="entry name" value="BLR1280 PROTEIN"/>
    <property type="match status" value="1"/>
</dbReference>
<organism evidence="4 5">
    <name type="scientific">Sphingomonas montanisoli</name>
    <dbReference type="NCBI Taxonomy" id="2606412"/>
    <lineage>
        <taxon>Bacteria</taxon>
        <taxon>Pseudomonadati</taxon>
        <taxon>Pseudomonadota</taxon>
        <taxon>Alphaproteobacteria</taxon>
        <taxon>Sphingomonadales</taxon>
        <taxon>Sphingomonadaceae</taxon>
        <taxon>Sphingomonas</taxon>
    </lineage>
</organism>
<dbReference type="Pfam" id="PF00266">
    <property type="entry name" value="Aminotran_5"/>
    <property type="match status" value="1"/>
</dbReference>
<keyword evidence="1" id="KW-0663">Pyridoxal phosphate</keyword>
<evidence type="ECO:0000259" key="3">
    <source>
        <dbReference type="Pfam" id="PF00266"/>
    </source>
</evidence>
<dbReference type="AlphaFoldDB" id="A0A5D9C7L5"/>
<proteinExistence type="predicted"/>
<evidence type="ECO:0000256" key="1">
    <source>
        <dbReference type="ARBA" id="ARBA00022898"/>
    </source>
</evidence>
<dbReference type="RefSeq" id="WP_149522081.1">
    <property type="nucleotide sequence ID" value="NZ_VTOU01000002.1"/>
</dbReference>
<dbReference type="Proteomes" id="UP000322077">
    <property type="component" value="Unassembled WGS sequence"/>
</dbReference>
<dbReference type="InterPro" id="IPR006311">
    <property type="entry name" value="TAT_signal"/>
</dbReference>